<dbReference type="AlphaFoldDB" id="A0A7V2ZK73"/>
<proteinExistence type="predicted"/>
<dbReference type="Gene3D" id="3.30.2070.10">
    <property type="entry name" value="Formate dehydrogenase/DMSO reductase"/>
    <property type="match status" value="1"/>
</dbReference>
<dbReference type="CDD" id="cd10551">
    <property type="entry name" value="PsrB"/>
    <property type="match status" value="1"/>
</dbReference>
<dbReference type="Gene3D" id="2.20.25.90">
    <property type="entry name" value="ADC-like domains"/>
    <property type="match status" value="1"/>
</dbReference>
<dbReference type="Pfam" id="PF00384">
    <property type="entry name" value="Molybdopterin"/>
    <property type="match status" value="1"/>
</dbReference>
<accession>A0A7V2ZK73</accession>
<dbReference type="SUPFAM" id="SSF53706">
    <property type="entry name" value="Formate dehydrogenase/DMSO reductase, domains 1-3"/>
    <property type="match status" value="1"/>
</dbReference>
<feature type="domain" description="4Fe-4S ferredoxin-type" evidence="4">
    <location>
        <begin position="844"/>
        <end position="875"/>
    </location>
</feature>
<keyword evidence="3" id="KW-0411">Iron-sulfur</keyword>
<dbReference type="CDD" id="cd02784">
    <property type="entry name" value="MopB_CT_PHLH"/>
    <property type="match status" value="1"/>
</dbReference>
<dbReference type="SUPFAM" id="SSF54862">
    <property type="entry name" value="4Fe-4S ferredoxins"/>
    <property type="match status" value="1"/>
</dbReference>
<evidence type="ECO:0000256" key="1">
    <source>
        <dbReference type="ARBA" id="ARBA00022723"/>
    </source>
</evidence>
<dbReference type="SUPFAM" id="SSF50692">
    <property type="entry name" value="ADC-like"/>
    <property type="match status" value="1"/>
</dbReference>
<dbReference type="GO" id="GO:0046872">
    <property type="term" value="F:metal ion binding"/>
    <property type="evidence" value="ECO:0007669"/>
    <property type="project" value="UniProtKB-KW"/>
</dbReference>
<keyword evidence="1" id="KW-0479">Metal-binding</keyword>
<evidence type="ECO:0000313" key="6">
    <source>
        <dbReference type="EMBL" id="HFI91481.1"/>
    </source>
</evidence>
<protein>
    <submittedName>
        <fullName evidence="6">4Fe-4S dicluster domain-containing protein</fullName>
    </submittedName>
</protein>
<dbReference type="PROSITE" id="PS51669">
    <property type="entry name" value="4FE4S_MOW_BIS_MGD"/>
    <property type="match status" value="1"/>
</dbReference>
<dbReference type="Gene3D" id="3.40.228.10">
    <property type="entry name" value="Dimethylsulfoxide Reductase, domain 2"/>
    <property type="match status" value="1"/>
</dbReference>
<keyword evidence="2" id="KW-0408">Iron</keyword>
<dbReference type="Gene3D" id="3.40.50.740">
    <property type="match status" value="1"/>
</dbReference>
<dbReference type="InterPro" id="IPR006656">
    <property type="entry name" value="Mopterin_OxRdtase"/>
</dbReference>
<reference evidence="6" key="1">
    <citation type="journal article" date="2020" name="mSystems">
        <title>Genome- and Community-Level Interaction Insights into Carbon Utilization and Element Cycling Functions of Hydrothermarchaeota in Hydrothermal Sediment.</title>
        <authorList>
            <person name="Zhou Z."/>
            <person name="Liu Y."/>
            <person name="Xu W."/>
            <person name="Pan J."/>
            <person name="Luo Z.H."/>
            <person name="Li M."/>
        </authorList>
    </citation>
    <scope>NUCLEOTIDE SEQUENCE [LARGE SCALE GENOMIC DNA]</scope>
    <source>
        <strain evidence="6">SpSt-479</strain>
    </source>
</reference>
<dbReference type="PANTHER" id="PTHR42783">
    <property type="entry name" value="GLUTAMATE SYNTHASE [NADPH] SMALL CHAIN"/>
    <property type="match status" value="1"/>
</dbReference>
<dbReference type="PANTHER" id="PTHR42783:SF3">
    <property type="entry name" value="GLUTAMATE SYNTHASE [NADPH] SMALL CHAIN-RELATED"/>
    <property type="match status" value="1"/>
</dbReference>
<dbReference type="NCBIfam" id="TIGR04519">
    <property type="entry name" value="MoCo_extend_TAT"/>
    <property type="match status" value="1"/>
</dbReference>
<sequence length="1027" mass="115876">MSDYREENNSSQNSPDPNYWRSFEELYRNEKALEARHHEFAEGVTDDFDPNKHLSGISRRKFLALLGASAALAGVACSDYRDKGEIVPYNVKPEEIILGKPNYYASTCTACGNSCGILIKTREGRPIKVDGNPEHPVNQGKICAKGQANILNLYDPERLQQPFKKSPTGFDTIEWNKADKDIIAALSMAGSREIAIVSHRITSPTFSKVLEDFKTKFPTSKVYSYELFNDSVRNTAWTKCYGSGNFPLIKWNEAKVIVALDSDFLGVEGNRIENSRMFAEVRDVNSKAFNRLYVIESSMTLTGMNADYRMRLKPELQFAFVMSLINELNRRGAISTSIASDYNLSDFVQKNNLDKEKINYLVNDLISNKGKSIIHAGDLLPENVHIAVNILNDLLGNKNLYRNDSSPVTLLNLASLDDIKVLANKINNGQVAAVIHLDCNPVYHFPNDLNYKNLLSKVPTVITLTERMNETAQFSNYILPLNHNFESWGDAKTRTGVISLQQPVIAPLHNTRQKESILLTWISTNPETYSETLYHDYLMKNWETNIYSTLKSKIDFKQLWFGALHDGFALTNETSQTIGALNLASIALTKGNFDPSGMTLILRESYQVGDGRFANNGWLQELPHPVSKITWDNYAAISHNTAKSLDLQNDDLVEVIVGNRSLALPVFVQAGNADDTITIELGYGREFSGIVASGVGFNANLLLSSTPDLSNWIYKNVTIKKAGGKYSLASTQEHHAFDNPRTQDLHLKRHIIQEGTVALYEKKPDFIHEQRPKELESVYTPFPYNEMKWGMAIDLNKCLGCGDCIVACNVENNVPVVGKDQVLKSREMQWLRIDRYYSGSPDDPKVSVQPMLCQHCDQAPCENVCPVVATTHSPDGLNQMVYNRCVGTRYCSNNCPYKVRRFNFFNFRDHFRDGYQESSLLTLLFNPEVTVRSRGVMEKCTFCVQRIEEARSEATRKGVPIKGSDVKTACQEACPTNAIHFGDINGKDSEFYMYRNHELGYYVLEELNVRPNVTYIAKLRNIHTEEL</sequence>
<dbReference type="GO" id="GO:0016491">
    <property type="term" value="F:oxidoreductase activity"/>
    <property type="evidence" value="ECO:0007669"/>
    <property type="project" value="InterPro"/>
</dbReference>
<dbReference type="InterPro" id="IPR030948">
    <property type="entry name" value="TAT_var_transloc_signal_dom"/>
</dbReference>
<dbReference type="InterPro" id="IPR017896">
    <property type="entry name" value="4Fe4S_Fe-S-bd"/>
</dbReference>
<dbReference type="Pfam" id="PF04879">
    <property type="entry name" value="Molybdop_Fe4S4"/>
    <property type="match status" value="1"/>
</dbReference>
<evidence type="ECO:0000259" key="4">
    <source>
        <dbReference type="PROSITE" id="PS51379"/>
    </source>
</evidence>
<comment type="caution">
    <text evidence="6">The sequence shown here is derived from an EMBL/GenBank/DDBJ whole genome shotgun (WGS) entry which is preliminary data.</text>
</comment>
<dbReference type="Gene3D" id="3.30.70.20">
    <property type="match status" value="2"/>
</dbReference>
<dbReference type="Pfam" id="PF12838">
    <property type="entry name" value="Fer4_7"/>
    <property type="match status" value="1"/>
</dbReference>
<gene>
    <name evidence="6" type="ORF">ENS31_08145</name>
</gene>
<dbReference type="EMBL" id="DSUJ01000008">
    <property type="protein sequence ID" value="HFI91481.1"/>
    <property type="molecule type" value="Genomic_DNA"/>
</dbReference>
<dbReference type="PROSITE" id="PS51379">
    <property type="entry name" value="4FE4S_FER_2"/>
    <property type="match status" value="2"/>
</dbReference>
<name>A0A7V2ZK73_9BACT</name>
<organism evidence="6">
    <name type="scientific">Ignavibacterium album</name>
    <dbReference type="NCBI Taxonomy" id="591197"/>
    <lineage>
        <taxon>Bacteria</taxon>
        <taxon>Pseudomonadati</taxon>
        <taxon>Ignavibacteriota</taxon>
        <taxon>Ignavibacteria</taxon>
        <taxon>Ignavibacteriales</taxon>
        <taxon>Ignavibacteriaceae</taxon>
        <taxon>Ignavibacterium</taxon>
    </lineage>
</organism>
<feature type="domain" description="4Fe-4S Mo/W bis-MGD-type" evidence="5">
    <location>
        <begin position="101"/>
        <end position="157"/>
    </location>
</feature>
<evidence type="ECO:0000259" key="5">
    <source>
        <dbReference type="PROSITE" id="PS51669"/>
    </source>
</evidence>
<dbReference type="InterPro" id="IPR006963">
    <property type="entry name" value="Mopterin_OxRdtase_4Fe-4S_dom"/>
</dbReference>
<dbReference type="InterPro" id="IPR009010">
    <property type="entry name" value="Asp_de-COase-like_dom_sf"/>
</dbReference>
<evidence type="ECO:0000256" key="2">
    <source>
        <dbReference type="ARBA" id="ARBA00023004"/>
    </source>
</evidence>
<evidence type="ECO:0000256" key="3">
    <source>
        <dbReference type="ARBA" id="ARBA00023014"/>
    </source>
</evidence>
<dbReference type="GO" id="GO:0051536">
    <property type="term" value="F:iron-sulfur cluster binding"/>
    <property type="evidence" value="ECO:0007669"/>
    <property type="project" value="UniProtKB-KW"/>
</dbReference>
<feature type="domain" description="4Fe-4S ferredoxin-type" evidence="4">
    <location>
        <begin position="789"/>
        <end position="819"/>
    </location>
</feature>
<dbReference type="Gene3D" id="2.40.40.20">
    <property type="match status" value="1"/>
</dbReference>
<dbReference type="SMART" id="SM00926">
    <property type="entry name" value="Molybdop_Fe4S4"/>
    <property type="match status" value="1"/>
</dbReference>